<dbReference type="InterPro" id="IPR011006">
    <property type="entry name" value="CheY-like_superfamily"/>
</dbReference>
<evidence type="ECO:0000256" key="1">
    <source>
        <dbReference type="ARBA" id="ARBA00000085"/>
    </source>
</evidence>
<evidence type="ECO:0000256" key="2">
    <source>
        <dbReference type="ARBA" id="ARBA00012438"/>
    </source>
</evidence>
<comment type="catalytic activity">
    <reaction evidence="1">
        <text>ATP + protein L-histidine = ADP + protein N-phospho-L-histidine.</text>
        <dbReference type="EC" id="2.7.13.3"/>
    </reaction>
</comment>
<comment type="caution">
    <text evidence="5">The sequence shown here is derived from an EMBL/GenBank/DDBJ whole genome shotgun (WGS) entry which is preliminary data.</text>
</comment>
<dbReference type="InterPro" id="IPR001789">
    <property type="entry name" value="Sig_transdc_resp-reg_receiver"/>
</dbReference>
<dbReference type="CDD" id="cd00082">
    <property type="entry name" value="HisKA"/>
    <property type="match status" value="1"/>
</dbReference>
<dbReference type="InterPro" id="IPR003594">
    <property type="entry name" value="HATPase_dom"/>
</dbReference>
<dbReference type="InterPro" id="IPR036890">
    <property type="entry name" value="HATPase_C_sf"/>
</dbReference>
<name>A0A4Q2IZ90_9SPHN</name>
<dbReference type="SUPFAM" id="SSF55874">
    <property type="entry name" value="ATPase domain of HSP90 chaperone/DNA topoisomerase II/histidine kinase"/>
    <property type="match status" value="1"/>
</dbReference>
<sequence>MSEDASPHLLLVEDSDTQALVFRRTLEGFGFTVDRTRTAEDALVSLNEALPDLLVVDYRLPGMNGDELVRILRQTGHTRTLPIIMLTSDEASEVERQGLDSGANAYVPKASGPQLLVSRMRSLLRQRRAIPGHSAAGGFRQARLLVAVADPIYRDWLRGLLTGDGHAVSVAGDEQAMLAAVAEEEFDGVLVGSAPDGEDPFAWVRALDRQRQADNAGFEIAALAEIADPAQTLAGLGAGADDVLPSRDERDMLLVRVRSILRRKLARDDEAAGAARERERELALAHARAQAEASDALAAANRDLEAANAQLRETQAQLVQSAKMASLGELVAGIAHEINNPLAFILAHHSTVERAVQDAATAEGDARAKRLSKAAERLGSIRTGLVRIQDLVVKLRRFSRLDDGEWSLVDIPEAIDSVLTLLQPKIPATVMIERRYGPVRTLESSPALVNQVVMNIISNAVDAVDPASGRIVIETSTNHDRFFIAITDNGPGIPPEVRERVFEPFFTTKDVGSGTGLGLAIAYGVVRSHGGEITIDSGDEGGARFLLAVPLHRQ</sequence>
<organism evidence="5 6">
    <name type="scientific">Sphingomonas desiccabilis</name>
    <dbReference type="NCBI Taxonomy" id="429134"/>
    <lineage>
        <taxon>Bacteria</taxon>
        <taxon>Pseudomonadati</taxon>
        <taxon>Pseudomonadota</taxon>
        <taxon>Alphaproteobacteria</taxon>
        <taxon>Sphingomonadales</taxon>
        <taxon>Sphingomonadaceae</taxon>
        <taxon>Sphingomonas</taxon>
    </lineage>
</organism>
<gene>
    <name evidence="5" type="ORF">EO081_02150</name>
</gene>
<dbReference type="CDD" id="cd00156">
    <property type="entry name" value="REC"/>
    <property type="match status" value="1"/>
</dbReference>
<dbReference type="EMBL" id="SDPT01000001">
    <property type="protein sequence ID" value="RXZ34511.1"/>
    <property type="molecule type" value="Genomic_DNA"/>
</dbReference>
<dbReference type="SUPFAM" id="SSF47384">
    <property type="entry name" value="Homodimeric domain of signal transducing histidine kinase"/>
    <property type="match status" value="1"/>
</dbReference>
<dbReference type="EC" id="2.7.13.3" evidence="2"/>
<dbReference type="SMART" id="SM00448">
    <property type="entry name" value="REC"/>
    <property type="match status" value="1"/>
</dbReference>
<dbReference type="Pfam" id="PF00072">
    <property type="entry name" value="Response_reg"/>
    <property type="match status" value="1"/>
</dbReference>
<feature type="modified residue" description="4-aspartylphosphate" evidence="4">
    <location>
        <position position="57"/>
    </location>
</feature>
<dbReference type="OrthoDB" id="9789238at2"/>
<protein>
    <recommendedName>
        <fullName evidence="2">histidine kinase</fullName>
        <ecNumber evidence="2">2.7.13.3</ecNumber>
    </recommendedName>
</protein>
<keyword evidence="6" id="KW-1185">Reference proteome</keyword>
<dbReference type="Pfam" id="PF00512">
    <property type="entry name" value="HisKA"/>
    <property type="match status" value="1"/>
</dbReference>
<dbReference type="PROSITE" id="PS50109">
    <property type="entry name" value="HIS_KIN"/>
    <property type="match status" value="1"/>
</dbReference>
<dbReference type="SMART" id="SM00388">
    <property type="entry name" value="HisKA"/>
    <property type="match status" value="1"/>
</dbReference>
<proteinExistence type="predicted"/>
<dbReference type="Pfam" id="PF02518">
    <property type="entry name" value="HATPase_c"/>
    <property type="match status" value="1"/>
</dbReference>
<dbReference type="GO" id="GO:0000155">
    <property type="term" value="F:phosphorelay sensor kinase activity"/>
    <property type="evidence" value="ECO:0007669"/>
    <property type="project" value="InterPro"/>
</dbReference>
<dbReference type="InterPro" id="IPR004358">
    <property type="entry name" value="Sig_transdc_His_kin-like_C"/>
</dbReference>
<dbReference type="Gene3D" id="1.10.287.130">
    <property type="match status" value="1"/>
</dbReference>
<dbReference type="SMART" id="SM00387">
    <property type="entry name" value="HATPase_c"/>
    <property type="match status" value="1"/>
</dbReference>
<evidence type="ECO:0000313" key="5">
    <source>
        <dbReference type="EMBL" id="RXZ34511.1"/>
    </source>
</evidence>
<dbReference type="InterPro" id="IPR005467">
    <property type="entry name" value="His_kinase_dom"/>
</dbReference>
<reference evidence="5 6" key="1">
    <citation type="submission" date="2019-01" db="EMBL/GenBank/DDBJ databases">
        <title>Sphingomonas mucosissima sp. nov. and Sphingomonas desiccabilis sp. nov., from biological soil crusts in the Colorado Plateau, USA.</title>
        <authorList>
            <person name="Zhu D."/>
        </authorList>
    </citation>
    <scope>NUCLEOTIDE SEQUENCE [LARGE SCALE GENOMIC DNA]</scope>
    <source>
        <strain evidence="5 6">CP1D</strain>
    </source>
</reference>
<dbReference type="SUPFAM" id="SSF52172">
    <property type="entry name" value="CheY-like"/>
    <property type="match status" value="2"/>
</dbReference>
<dbReference type="Gene3D" id="3.40.50.2300">
    <property type="match status" value="2"/>
</dbReference>
<comment type="caution">
    <text evidence="4">Lacks conserved residue(s) required for the propagation of feature annotation.</text>
</comment>
<dbReference type="PRINTS" id="PR00344">
    <property type="entry name" value="BCTRLSENSOR"/>
</dbReference>
<evidence type="ECO:0000256" key="3">
    <source>
        <dbReference type="ARBA" id="ARBA00022553"/>
    </source>
</evidence>
<evidence type="ECO:0000256" key="4">
    <source>
        <dbReference type="PROSITE-ProRule" id="PRU00169"/>
    </source>
</evidence>
<dbReference type="InterPro" id="IPR003661">
    <property type="entry name" value="HisK_dim/P_dom"/>
</dbReference>
<dbReference type="Gene3D" id="3.30.565.10">
    <property type="entry name" value="Histidine kinase-like ATPase, C-terminal domain"/>
    <property type="match status" value="1"/>
</dbReference>
<dbReference type="PANTHER" id="PTHR43065">
    <property type="entry name" value="SENSOR HISTIDINE KINASE"/>
    <property type="match status" value="1"/>
</dbReference>
<dbReference type="RefSeq" id="WP_129340302.1">
    <property type="nucleotide sequence ID" value="NZ_JACIDD010000001.1"/>
</dbReference>
<dbReference type="Proteomes" id="UP000292347">
    <property type="component" value="Unassembled WGS sequence"/>
</dbReference>
<accession>A0A4Q2IZ90</accession>
<dbReference type="AlphaFoldDB" id="A0A4Q2IZ90"/>
<dbReference type="PROSITE" id="PS50110">
    <property type="entry name" value="RESPONSE_REGULATORY"/>
    <property type="match status" value="2"/>
</dbReference>
<keyword evidence="3 4" id="KW-0597">Phosphoprotein</keyword>
<dbReference type="InterPro" id="IPR036097">
    <property type="entry name" value="HisK_dim/P_sf"/>
</dbReference>
<evidence type="ECO:0000313" key="6">
    <source>
        <dbReference type="Proteomes" id="UP000292347"/>
    </source>
</evidence>
<dbReference type="PANTHER" id="PTHR43065:SF42">
    <property type="entry name" value="TWO-COMPONENT SENSOR PPRA"/>
    <property type="match status" value="1"/>
</dbReference>